<dbReference type="Proteomes" id="UP001320831">
    <property type="component" value="Unassembled WGS sequence"/>
</dbReference>
<accession>A0ABT2LN84</accession>
<organism evidence="1 2">
    <name type="scientific">Chelativorans salis</name>
    <dbReference type="NCBI Taxonomy" id="2978478"/>
    <lineage>
        <taxon>Bacteria</taxon>
        <taxon>Pseudomonadati</taxon>
        <taxon>Pseudomonadota</taxon>
        <taxon>Alphaproteobacteria</taxon>
        <taxon>Hyphomicrobiales</taxon>
        <taxon>Phyllobacteriaceae</taxon>
        <taxon>Chelativorans</taxon>
    </lineage>
</organism>
<dbReference type="RefSeq" id="WP_260903453.1">
    <property type="nucleotide sequence ID" value="NZ_JAOCZP010000003.1"/>
</dbReference>
<evidence type="ECO:0000313" key="2">
    <source>
        <dbReference type="Proteomes" id="UP001320831"/>
    </source>
</evidence>
<proteinExistence type="predicted"/>
<sequence>MRGIARWAAAIAAVFLLGAGPADDGRWLAGGYSFSDERGGFRIRAIDGSGTRDDPVVLTQELYSASSVVLVIREVARPPPQPGAVHYAGTRLYLKLETVNASGLAWIEFAYELQEKPGLPSTYGDGLSFDQRRTQGDAVSSDAFSAHKRDFEPHDRLLFSKGKSDPGEMASFSFLVTDLTPVATFYLVQDPRIPFS</sequence>
<reference evidence="1 2" key="1">
    <citation type="submission" date="2022-09" db="EMBL/GenBank/DDBJ databases">
        <title>Chelativorans salina sp. nov., a novel slightly halophilic bacterium isolated from a saline lake sediment enrichment.</title>
        <authorList>
            <person name="Gao L."/>
            <person name="Fang B.-Z."/>
            <person name="Li W.-J."/>
        </authorList>
    </citation>
    <scope>NUCLEOTIDE SEQUENCE [LARGE SCALE GENOMIC DNA]</scope>
    <source>
        <strain evidence="1 2">EGI FJ00035</strain>
    </source>
</reference>
<dbReference type="EMBL" id="JAOCZP010000003">
    <property type="protein sequence ID" value="MCT7376035.1"/>
    <property type="molecule type" value="Genomic_DNA"/>
</dbReference>
<name>A0ABT2LN84_9HYPH</name>
<evidence type="ECO:0000313" key="1">
    <source>
        <dbReference type="EMBL" id="MCT7376035.1"/>
    </source>
</evidence>
<comment type="caution">
    <text evidence="1">The sequence shown here is derived from an EMBL/GenBank/DDBJ whole genome shotgun (WGS) entry which is preliminary data.</text>
</comment>
<gene>
    <name evidence="1" type="ORF">N5A92_13435</name>
</gene>
<keyword evidence="2" id="KW-1185">Reference proteome</keyword>
<protein>
    <submittedName>
        <fullName evidence="1">Uncharacterized protein</fullName>
    </submittedName>
</protein>